<dbReference type="InterPro" id="IPR009091">
    <property type="entry name" value="RCC1/BLIP-II"/>
</dbReference>
<evidence type="ECO:0000256" key="1">
    <source>
        <dbReference type="PROSITE-ProRule" id="PRU00235"/>
    </source>
</evidence>
<reference evidence="2 3" key="1">
    <citation type="submission" date="2024-04" db="EMBL/GenBank/DDBJ databases">
        <title>Tritrichomonas musculus Genome.</title>
        <authorList>
            <person name="Alves-Ferreira E."/>
            <person name="Grigg M."/>
            <person name="Lorenzi H."/>
            <person name="Galac M."/>
        </authorList>
    </citation>
    <scope>NUCLEOTIDE SEQUENCE [LARGE SCALE GENOMIC DNA]</scope>
    <source>
        <strain evidence="2 3">EAF2021</strain>
    </source>
</reference>
<sequence>MAKLLANGRNNNYQLADVECDTSQYGFPFIQIPKYINNVPKQVKCVATGCGHSIIVDMDGKVYGVGDNSDFQLGSYRDLIYKNLVEIQFRDNHQITWAASGYDYTIFIDSDGKLIYNGRGKIGKIIDLPNPAVFVAAGSNSPVAIDSIGDLYLFTKNIDDQPLHVTFPDPVFDVAQSNFFTIAVTTSGQCYGNGELNPLSSNNNPKEFIKIESLKGIEILYVYAFGKNACAVAADGRVFMRGPGSCGELGNGSFSDSNDFIQCSIKEKVASAALGQSFALFLTRGGTVYTCGKNSLKLQNNKDNISIPTKFRTINEKACFACCGDSHSLVLANNKIIHPGVSHFDVKLSQEMKTSCNSAVSNLLDFLNFSRDHL</sequence>
<feature type="repeat" description="RCC1" evidence="1">
    <location>
        <begin position="60"/>
        <end position="111"/>
    </location>
</feature>
<keyword evidence="3" id="KW-1185">Reference proteome</keyword>
<dbReference type="InterPro" id="IPR051553">
    <property type="entry name" value="Ran_GTPase-activating"/>
</dbReference>
<gene>
    <name evidence="2" type="ORF">M9Y10_021934</name>
</gene>
<dbReference type="PRINTS" id="PR00633">
    <property type="entry name" value="RCCNDNSATION"/>
</dbReference>
<dbReference type="Gene3D" id="2.130.10.30">
    <property type="entry name" value="Regulator of chromosome condensation 1/beta-lactamase-inhibitor protein II"/>
    <property type="match status" value="2"/>
</dbReference>
<name>A0ABR2KQU1_9EUKA</name>
<dbReference type="PANTHER" id="PTHR45982">
    <property type="entry name" value="REGULATOR OF CHROMOSOME CONDENSATION"/>
    <property type="match status" value="1"/>
</dbReference>
<evidence type="ECO:0000313" key="2">
    <source>
        <dbReference type="EMBL" id="KAK8893512.1"/>
    </source>
</evidence>
<dbReference type="PANTHER" id="PTHR45982:SF1">
    <property type="entry name" value="REGULATOR OF CHROMOSOME CONDENSATION"/>
    <property type="match status" value="1"/>
</dbReference>
<dbReference type="PROSITE" id="PS50012">
    <property type="entry name" value="RCC1_3"/>
    <property type="match status" value="1"/>
</dbReference>
<organism evidence="2 3">
    <name type="scientific">Tritrichomonas musculus</name>
    <dbReference type="NCBI Taxonomy" id="1915356"/>
    <lineage>
        <taxon>Eukaryota</taxon>
        <taxon>Metamonada</taxon>
        <taxon>Parabasalia</taxon>
        <taxon>Tritrichomonadida</taxon>
        <taxon>Tritrichomonadidae</taxon>
        <taxon>Tritrichomonas</taxon>
    </lineage>
</organism>
<comment type="caution">
    <text evidence="2">The sequence shown here is derived from an EMBL/GenBank/DDBJ whole genome shotgun (WGS) entry which is preliminary data.</text>
</comment>
<proteinExistence type="predicted"/>
<accession>A0ABR2KQU1</accession>
<dbReference type="Pfam" id="PF13540">
    <property type="entry name" value="RCC1_2"/>
    <property type="match status" value="1"/>
</dbReference>
<protein>
    <submittedName>
        <fullName evidence="2">Uncharacterized protein</fullName>
    </submittedName>
</protein>
<evidence type="ECO:0000313" key="3">
    <source>
        <dbReference type="Proteomes" id="UP001470230"/>
    </source>
</evidence>
<dbReference type="Proteomes" id="UP001470230">
    <property type="component" value="Unassembled WGS sequence"/>
</dbReference>
<dbReference type="InterPro" id="IPR000408">
    <property type="entry name" value="Reg_chr_condens"/>
</dbReference>
<dbReference type="EMBL" id="JAPFFF010000003">
    <property type="protein sequence ID" value="KAK8893512.1"/>
    <property type="molecule type" value="Genomic_DNA"/>
</dbReference>
<dbReference type="SUPFAM" id="SSF50985">
    <property type="entry name" value="RCC1/BLIP-II"/>
    <property type="match status" value="1"/>
</dbReference>